<dbReference type="PIRSF" id="PIRSF000641">
    <property type="entry name" value="SRK"/>
    <property type="match status" value="1"/>
</dbReference>
<dbReference type="GO" id="GO:0004674">
    <property type="term" value="F:protein serine/threonine kinase activity"/>
    <property type="evidence" value="ECO:0007669"/>
    <property type="project" value="UniProtKB-KW"/>
</dbReference>
<dbReference type="InterPro" id="IPR011009">
    <property type="entry name" value="Kinase-like_dom_sf"/>
</dbReference>
<evidence type="ECO:0000256" key="11">
    <source>
        <dbReference type="ARBA" id="ARBA00023157"/>
    </source>
</evidence>
<dbReference type="OrthoDB" id="1886655at2759"/>
<keyword evidence="4 14" id="KW-0812">Transmembrane</keyword>
<keyword evidence="10 14" id="KW-0472">Membrane</keyword>
<proteinExistence type="predicted"/>
<evidence type="ECO:0000256" key="1">
    <source>
        <dbReference type="ARBA" id="ARBA00004167"/>
    </source>
</evidence>
<evidence type="ECO:0000256" key="8">
    <source>
        <dbReference type="ARBA" id="ARBA00022840"/>
    </source>
</evidence>
<dbReference type="SMART" id="SM00220">
    <property type="entry name" value="S_TKc"/>
    <property type="match status" value="1"/>
</dbReference>
<evidence type="ECO:0000256" key="10">
    <source>
        <dbReference type="ARBA" id="ARBA00023136"/>
    </source>
</evidence>
<evidence type="ECO:0000256" key="13">
    <source>
        <dbReference type="PROSITE-ProRule" id="PRU10141"/>
    </source>
</evidence>
<keyword evidence="9 14" id="KW-1133">Transmembrane helix</keyword>
<dbReference type="Proteomes" id="UP000886520">
    <property type="component" value="Chromosome 21"/>
</dbReference>
<dbReference type="SMART" id="SM00108">
    <property type="entry name" value="B_lectin"/>
    <property type="match status" value="1"/>
</dbReference>
<dbReference type="Gene3D" id="2.90.10.10">
    <property type="entry name" value="Bulb-type lectin domain"/>
    <property type="match status" value="1"/>
</dbReference>
<feature type="transmembrane region" description="Helical" evidence="14">
    <location>
        <begin position="463"/>
        <end position="488"/>
    </location>
</feature>
<dbReference type="PANTHER" id="PTHR47974">
    <property type="entry name" value="OS07G0415500 PROTEIN"/>
    <property type="match status" value="1"/>
</dbReference>
<dbReference type="PROSITE" id="PS50011">
    <property type="entry name" value="PROTEIN_KINASE_DOM"/>
    <property type="match status" value="1"/>
</dbReference>
<keyword evidence="12" id="KW-0325">Glycoprotein</keyword>
<name>A0A9D4Z7M5_ADICA</name>
<dbReference type="PROSITE" id="PS00107">
    <property type="entry name" value="PROTEIN_KINASE_ATP"/>
    <property type="match status" value="1"/>
</dbReference>
<evidence type="ECO:0000256" key="6">
    <source>
        <dbReference type="ARBA" id="ARBA00022741"/>
    </source>
</evidence>
<dbReference type="EMBL" id="JABFUD020000021">
    <property type="protein sequence ID" value="KAI5063667.1"/>
    <property type="molecule type" value="Genomic_DNA"/>
</dbReference>
<dbReference type="InterPro" id="IPR003609">
    <property type="entry name" value="Pan_app"/>
</dbReference>
<evidence type="ECO:0000256" key="3">
    <source>
        <dbReference type="ARBA" id="ARBA00022679"/>
    </source>
</evidence>
<keyword evidence="19" id="KW-1185">Reference proteome</keyword>
<feature type="signal peptide" evidence="15">
    <location>
        <begin position="1"/>
        <end position="22"/>
    </location>
</feature>
<evidence type="ECO:0000256" key="5">
    <source>
        <dbReference type="ARBA" id="ARBA00022729"/>
    </source>
</evidence>
<feature type="binding site" evidence="13">
    <location>
        <position position="555"/>
    </location>
    <ligand>
        <name>ATP</name>
        <dbReference type="ChEBI" id="CHEBI:30616"/>
    </ligand>
</feature>
<dbReference type="GO" id="GO:0005524">
    <property type="term" value="F:ATP binding"/>
    <property type="evidence" value="ECO:0007669"/>
    <property type="project" value="UniProtKB-UniRule"/>
</dbReference>
<evidence type="ECO:0000256" key="9">
    <source>
        <dbReference type="ARBA" id="ARBA00022989"/>
    </source>
</evidence>
<evidence type="ECO:0000256" key="7">
    <source>
        <dbReference type="ARBA" id="ARBA00022777"/>
    </source>
</evidence>
<evidence type="ECO:0000256" key="15">
    <source>
        <dbReference type="SAM" id="SignalP"/>
    </source>
</evidence>
<feature type="domain" description="Bulb-type lectin" evidence="17">
    <location>
        <begin position="24"/>
        <end position="164"/>
    </location>
</feature>
<evidence type="ECO:0000259" key="16">
    <source>
        <dbReference type="PROSITE" id="PS50011"/>
    </source>
</evidence>
<evidence type="ECO:0008006" key="20">
    <source>
        <dbReference type="Google" id="ProtNLM"/>
    </source>
</evidence>
<keyword evidence="11" id="KW-1015">Disulfide bond</keyword>
<keyword evidence="5 15" id="KW-0732">Signal</keyword>
<evidence type="ECO:0000256" key="12">
    <source>
        <dbReference type="ARBA" id="ARBA00023180"/>
    </source>
</evidence>
<accession>A0A9D4Z7M5</accession>
<dbReference type="Gene3D" id="3.30.200.20">
    <property type="entry name" value="Phosphorylase Kinase, domain 1"/>
    <property type="match status" value="1"/>
</dbReference>
<dbReference type="InterPro" id="IPR001480">
    <property type="entry name" value="Bulb-type_lectin_dom"/>
</dbReference>
<keyword evidence="3" id="KW-0808">Transferase</keyword>
<evidence type="ECO:0000313" key="19">
    <source>
        <dbReference type="Proteomes" id="UP000886520"/>
    </source>
</evidence>
<dbReference type="Gene3D" id="1.10.510.10">
    <property type="entry name" value="Transferase(Phosphotransferase) domain 1"/>
    <property type="match status" value="1"/>
</dbReference>
<dbReference type="InterPro" id="IPR008271">
    <property type="entry name" value="Ser/Thr_kinase_AS"/>
</dbReference>
<dbReference type="InterPro" id="IPR017441">
    <property type="entry name" value="Protein_kinase_ATP_BS"/>
</dbReference>
<dbReference type="InterPro" id="IPR024171">
    <property type="entry name" value="SRK-like_kinase"/>
</dbReference>
<evidence type="ECO:0000256" key="4">
    <source>
        <dbReference type="ARBA" id="ARBA00022692"/>
    </source>
</evidence>
<gene>
    <name evidence="18" type="ORF">GOP47_0022214</name>
</gene>
<keyword evidence="2" id="KW-0723">Serine/threonine-protein kinase</keyword>
<organism evidence="18 19">
    <name type="scientific">Adiantum capillus-veneris</name>
    <name type="common">Maidenhair fern</name>
    <dbReference type="NCBI Taxonomy" id="13818"/>
    <lineage>
        <taxon>Eukaryota</taxon>
        <taxon>Viridiplantae</taxon>
        <taxon>Streptophyta</taxon>
        <taxon>Embryophyta</taxon>
        <taxon>Tracheophyta</taxon>
        <taxon>Polypodiopsida</taxon>
        <taxon>Polypodiidae</taxon>
        <taxon>Polypodiales</taxon>
        <taxon>Pteridineae</taxon>
        <taxon>Pteridaceae</taxon>
        <taxon>Vittarioideae</taxon>
        <taxon>Adiantum</taxon>
    </lineage>
</organism>
<keyword evidence="7" id="KW-0418">Kinase</keyword>
<dbReference type="PROSITE" id="PS00108">
    <property type="entry name" value="PROTEIN_KINASE_ST"/>
    <property type="match status" value="1"/>
</dbReference>
<comment type="caution">
    <text evidence="18">The sequence shown here is derived from an EMBL/GenBank/DDBJ whole genome shotgun (WGS) entry which is preliminary data.</text>
</comment>
<dbReference type="PANTHER" id="PTHR47974:SF9">
    <property type="entry name" value="RECEPTOR-LIKE SERINE_THREONINE-PROTEIN KINASE"/>
    <property type="match status" value="1"/>
</dbReference>
<dbReference type="InterPro" id="IPR000719">
    <property type="entry name" value="Prot_kinase_dom"/>
</dbReference>
<sequence>MSFHLLLLALQLHLYIYSLLQGSTSAAGSISGLPSTVSLGTSFSTTHTLWMQSQNEVFQLDLRSWVDEGADQCMGGVRYTYKTPNALIWTFNTVPEPLLGTNCNLILRSNGVLAFELTPPSSSSRVVAWQTPTAGLRVQNLTLQDDGNLVLVNDTGGIVWQSFDSFHHLFMIPSGMRFLQNITLYDRVSLYSDFSMPGCYALQMGSQGRLQMFTRANIYVYNTIGINASTSGNNASIANYIIFNQDIEFYSSRGILMGKVAHNILNDDPLPNPTNLTGSALFKDGNLLINRPSPTNPNHHLWYYNSSISGFCDFPLVCGEYGLCNEATRECSCPPGFQRTFTKPACTAQDEPTRKCSCPEEFQMPKFNSTCVPVDDAYSLHPINVSFYPQPSAVRVDSQGACRSLCEQNASCNAALFDSNSSSCALFPVLYTVSLPSQNKATTGQVMFLKITMVSTSSGSATAIIVGATVGGAALIVIVVCLVLYWWFWWRPHNIRMQAQKRFLQDISKLPPRFTYKELEVATNNFSRRLGTGGFGSVYEGVFHMPTGITRVAVKRLDEAGASALFTMDEQFKAEVATIGSVSHVNLVTLKGFCMEKNARLLVFEFMPKGSLDRWLYTREPPQAEGSSSSASGGKKAKVPVAESSTELLDWEKRCCIALDTAKGLEYLHHQAAEHIVHCDVKPANILLSDDFHAKVGDFGLAKLTGSDAQSFAMTTLKGTRGYLAPEWLQHATITAKSDVYSYGIVLLELLTGKKCLDPEYGHLPTWVMKAVSAAKGDTTCTSTADNKMLDYDTIDASLLQEKIMDSRLLCDSVPSGSFQRVLILALASVQVDPVDRPSMTSVVQMLEDILEISYSTPSLKLTQMSQKYFPVNLSGWDSTSCSISDSEISGLGQLGPSANGR</sequence>
<dbReference type="SUPFAM" id="SSF56112">
    <property type="entry name" value="Protein kinase-like (PK-like)"/>
    <property type="match status" value="1"/>
</dbReference>
<dbReference type="SUPFAM" id="SSF57414">
    <property type="entry name" value="Hairpin loop containing domain-like"/>
    <property type="match status" value="1"/>
</dbReference>
<feature type="chain" id="PRO_5039459383" description="Receptor-like serine/threonine-protein kinase" evidence="15">
    <location>
        <begin position="23"/>
        <end position="902"/>
    </location>
</feature>
<evidence type="ECO:0000256" key="14">
    <source>
        <dbReference type="SAM" id="Phobius"/>
    </source>
</evidence>
<keyword evidence="6 13" id="KW-0547">Nucleotide-binding</keyword>
<reference evidence="18" key="1">
    <citation type="submission" date="2021-01" db="EMBL/GenBank/DDBJ databases">
        <title>Adiantum capillus-veneris genome.</title>
        <authorList>
            <person name="Fang Y."/>
            <person name="Liao Q."/>
        </authorList>
    </citation>
    <scope>NUCLEOTIDE SEQUENCE</scope>
    <source>
        <strain evidence="18">H3</strain>
        <tissue evidence="18">Leaf</tissue>
    </source>
</reference>
<feature type="domain" description="Protein kinase" evidence="16">
    <location>
        <begin position="524"/>
        <end position="851"/>
    </location>
</feature>
<protein>
    <recommendedName>
        <fullName evidence="20">Receptor-like serine/threonine-protein kinase</fullName>
    </recommendedName>
</protein>
<dbReference type="InterPro" id="IPR036426">
    <property type="entry name" value="Bulb-type_lectin_dom_sf"/>
</dbReference>
<dbReference type="AlphaFoldDB" id="A0A9D4Z7M5"/>
<comment type="subcellular location">
    <subcellularLocation>
        <location evidence="1">Membrane</location>
        <topology evidence="1">Single-pass membrane protein</topology>
    </subcellularLocation>
</comment>
<keyword evidence="8 13" id="KW-0067">ATP-binding</keyword>
<dbReference type="PROSITE" id="PS50927">
    <property type="entry name" value="BULB_LECTIN"/>
    <property type="match status" value="1"/>
</dbReference>
<dbReference type="Pfam" id="PF00024">
    <property type="entry name" value="PAN_1"/>
    <property type="match status" value="1"/>
</dbReference>
<evidence type="ECO:0000259" key="17">
    <source>
        <dbReference type="PROSITE" id="PS50927"/>
    </source>
</evidence>
<dbReference type="Pfam" id="PF00069">
    <property type="entry name" value="Pkinase"/>
    <property type="match status" value="1"/>
</dbReference>
<evidence type="ECO:0000256" key="2">
    <source>
        <dbReference type="ARBA" id="ARBA00022527"/>
    </source>
</evidence>
<dbReference type="GO" id="GO:0016020">
    <property type="term" value="C:membrane"/>
    <property type="evidence" value="ECO:0007669"/>
    <property type="project" value="UniProtKB-SubCell"/>
</dbReference>
<dbReference type="FunFam" id="3.30.200.20:FF:000178">
    <property type="entry name" value="serine/threonine-protein kinase PBS1-like"/>
    <property type="match status" value="1"/>
</dbReference>
<evidence type="ECO:0000313" key="18">
    <source>
        <dbReference type="EMBL" id="KAI5063667.1"/>
    </source>
</evidence>
<dbReference type="SUPFAM" id="SSF51110">
    <property type="entry name" value="alpha-D-mannose-specific plant lectins"/>
    <property type="match status" value="1"/>
</dbReference>